<dbReference type="AlphaFoldDB" id="A0A7W5ZVP3"/>
<evidence type="ECO:0000313" key="2">
    <source>
        <dbReference type="Proteomes" id="UP000562395"/>
    </source>
</evidence>
<dbReference type="RefSeq" id="WP_183611542.1">
    <property type="nucleotide sequence ID" value="NZ_JACICY010000001.1"/>
</dbReference>
<proteinExistence type="predicted"/>
<dbReference type="EMBL" id="JACICY010000001">
    <property type="protein sequence ID" value="MBB3859304.1"/>
    <property type="molecule type" value="Genomic_DNA"/>
</dbReference>
<organism evidence="1 2">
    <name type="scientific">Novosphingobium hassiacum</name>
    <dbReference type="NCBI Taxonomy" id="173676"/>
    <lineage>
        <taxon>Bacteria</taxon>
        <taxon>Pseudomonadati</taxon>
        <taxon>Pseudomonadota</taxon>
        <taxon>Alphaproteobacteria</taxon>
        <taxon>Sphingomonadales</taxon>
        <taxon>Sphingomonadaceae</taxon>
        <taxon>Novosphingobium</taxon>
    </lineage>
</organism>
<evidence type="ECO:0000313" key="1">
    <source>
        <dbReference type="EMBL" id="MBB3859304.1"/>
    </source>
</evidence>
<name>A0A7W5ZVP3_9SPHN</name>
<comment type="caution">
    <text evidence="1">The sequence shown here is derived from an EMBL/GenBank/DDBJ whole genome shotgun (WGS) entry which is preliminary data.</text>
</comment>
<dbReference type="Proteomes" id="UP000562395">
    <property type="component" value="Unassembled WGS sequence"/>
</dbReference>
<reference evidence="1 2" key="1">
    <citation type="submission" date="2020-08" db="EMBL/GenBank/DDBJ databases">
        <title>Genomic Encyclopedia of Type Strains, Phase IV (KMG-IV): sequencing the most valuable type-strain genomes for metagenomic binning, comparative biology and taxonomic classification.</title>
        <authorList>
            <person name="Goeker M."/>
        </authorList>
    </citation>
    <scope>NUCLEOTIDE SEQUENCE [LARGE SCALE GENOMIC DNA]</scope>
    <source>
        <strain evidence="1 2">DSM 14552</strain>
    </source>
</reference>
<sequence>MIAPTSPQNDENGGEVSIADEAARFRAVLLGDSRSTTLANLFDYLLERVDDPRAPKEIEVAMAVFGKSGAFDTSQNSMVRSHMHRLRQRLERYNAGKAGPSLTVPKGEYRLVLVDPHEEVEAAEELAALSAPSSSRLWMRRFLTIATAASALLWIAAFLWPDDRFQSSPLAKTVLWKPMISGGRAPVIAVGDIYLFGTSGNEGMLELLSRKSELQSEADLNRYLMMHPEHKGRLHDRGIYRVPSVQANATLEILKLVSPMSKAPADVVPMSRISQDRVDSNNIVFIQYFSQLPALRSPILHMSGFAPTADFNLIRDKVTGTVYEARNSIDDAAPQRGGSAQTPSYGTDYGYIASFPGTSGRHNLLISGIGDAALSQMVKVVRDKQLLDTLARQTGNISNFEALYRVRTVGGLVFETKLLVARPLTSN</sequence>
<evidence type="ECO:0008006" key="3">
    <source>
        <dbReference type="Google" id="ProtNLM"/>
    </source>
</evidence>
<keyword evidence="2" id="KW-1185">Reference proteome</keyword>
<protein>
    <recommendedName>
        <fullName evidence="3">OmpR/PhoB-type domain-containing protein</fullName>
    </recommendedName>
</protein>
<gene>
    <name evidence="1" type="ORF">GGQ88_000544</name>
</gene>
<accession>A0A7W5ZVP3</accession>